<dbReference type="EMBL" id="BDGG01000002">
    <property type="protein sequence ID" value="GAU92778.1"/>
    <property type="molecule type" value="Genomic_DNA"/>
</dbReference>
<dbReference type="Proteomes" id="UP000186922">
    <property type="component" value="Unassembled WGS sequence"/>
</dbReference>
<gene>
    <name evidence="1" type="primary">RvY_04818-1</name>
    <name evidence="1" type="synonym">RvY_04818.1</name>
    <name evidence="1" type="ORF">RvY_04818</name>
</gene>
<reference evidence="1 2" key="1">
    <citation type="journal article" date="2016" name="Nat. Commun.">
        <title>Extremotolerant tardigrade genome and improved radiotolerance of human cultured cells by tardigrade-unique protein.</title>
        <authorList>
            <person name="Hashimoto T."/>
            <person name="Horikawa D.D."/>
            <person name="Saito Y."/>
            <person name="Kuwahara H."/>
            <person name="Kozuka-Hata H."/>
            <person name="Shin-I T."/>
            <person name="Minakuchi Y."/>
            <person name="Ohishi K."/>
            <person name="Motoyama A."/>
            <person name="Aizu T."/>
            <person name="Enomoto A."/>
            <person name="Kondo K."/>
            <person name="Tanaka S."/>
            <person name="Hara Y."/>
            <person name="Koshikawa S."/>
            <person name="Sagara H."/>
            <person name="Miura T."/>
            <person name="Yokobori S."/>
            <person name="Miyagawa K."/>
            <person name="Suzuki Y."/>
            <person name="Kubo T."/>
            <person name="Oyama M."/>
            <person name="Kohara Y."/>
            <person name="Fujiyama A."/>
            <person name="Arakawa K."/>
            <person name="Katayama T."/>
            <person name="Toyoda A."/>
            <person name="Kunieda T."/>
        </authorList>
    </citation>
    <scope>NUCLEOTIDE SEQUENCE [LARGE SCALE GENOMIC DNA]</scope>
    <source>
        <strain evidence="1 2">YOKOZUNA-1</strain>
    </source>
</reference>
<evidence type="ECO:0000313" key="1">
    <source>
        <dbReference type="EMBL" id="GAU92778.1"/>
    </source>
</evidence>
<protein>
    <submittedName>
        <fullName evidence="1">Uncharacterized protein</fullName>
    </submittedName>
</protein>
<organism evidence="1 2">
    <name type="scientific">Ramazzottius varieornatus</name>
    <name type="common">Water bear</name>
    <name type="synonym">Tardigrade</name>
    <dbReference type="NCBI Taxonomy" id="947166"/>
    <lineage>
        <taxon>Eukaryota</taxon>
        <taxon>Metazoa</taxon>
        <taxon>Ecdysozoa</taxon>
        <taxon>Tardigrada</taxon>
        <taxon>Eutardigrada</taxon>
        <taxon>Parachela</taxon>
        <taxon>Hypsibioidea</taxon>
        <taxon>Ramazzottiidae</taxon>
        <taxon>Ramazzottius</taxon>
    </lineage>
</organism>
<name>A0A1D1V2S9_RAMVA</name>
<evidence type="ECO:0000313" key="2">
    <source>
        <dbReference type="Proteomes" id="UP000186922"/>
    </source>
</evidence>
<proteinExistence type="predicted"/>
<dbReference type="AlphaFoldDB" id="A0A1D1V2S9"/>
<sequence length="80" mass="8762">MEQAPEPHRVAKIPVTIGPPMGVACDFILERIQHHIGILRYCHPSHCSCASNLMKSSSCYVIDVGRPTTQQLKSEDSSTG</sequence>
<keyword evidence="2" id="KW-1185">Reference proteome</keyword>
<comment type="caution">
    <text evidence="1">The sequence shown here is derived from an EMBL/GenBank/DDBJ whole genome shotgun (WGS) entry which is preliminary data.</text>
</comment>
<accession>A0A1D1V2S9</accession>